<dbReference type="FunFam" id="3.40.50.300:FF:000032">
    <property type="entry name" value="Export ABC transporter ATP-binding protein"/>
    <property type="match status" value="1"/>
</dbReference>
<dbReference type="VEuPathDB" id="AmoebaDB:ACA1_363800"/>
<dbReference type="RefSeq" id="XP_004335897.1">
    <property type="nucleotide sequence ID" value="XM_004335849.1"/>
</dbReference>
<dbReference type="Gene3D" id="3.40.50.300">
    <property type="entry name" value="P-loop containing nucleotide triphosphate hydrolases"/>
    <property type="match status" value="1"/>
</dbReference>
<evidence type="ECO:0000259" key="5">
    <source>
        <dbReference type="PROSITE" id="PS50893"/>
    </source>
</evidence>
<dbReference type="GO" id="GO:0098796">
    <property type="term" value="C:membrane protein complex"/>
    <property type="evidence" value="ECO:0007669"/>
    <property type="project" value="UniProtKB-ARBA"/>
</dbReference>
<dbReference type="InterPro" id="IPR003439">
    <property type="entry name" value="ABC_transporter-like_ATP-bd"/>
</dbReference>
<dbReference type="PROSITE" id="PS50893">
    <property type="entry name" value="ABC_TRANSPORTER_2"/>
    <property type="match status" value="1"/>
</dbReference>
<dbReference type="Proteomes" id="UP000011083">
    <property type="component" value="Unassembled WGS sequence"/>
</dbReference>
<dbReference type="EMBL" id="KB008073">
    <property type="protein sequence ID" value="ELR13884.1"/>
    <property type="molecule type" value="Genomic_DNA"/>
</dbReference>
<gene>
    <name evidence="6" type="ORF">ACA1_363800</name>
</gene>
<dbReference type="CDD" id="cd03255">
    <property type="entry name" value="ABC_MJ0796_LolCDE_FtsE"/>
    <property type="match status" value="1"/>
</dbReference>
<dbReference type="GO" id="GO:0016887">
    <property type="term" value="F:ATP hydrolysis activity"/>
    <property type="evidence" value="ECO:0007669"/>
    <property type="project" value="InterPro"/>
</dbReference>
<dbReference type="Pfam" id="PF00005">
    <property type="entry name" value="ABC_tran"/>
    <property type="match status" value="1"/>
</dbReference>
<sequence>MSHDEERVSGRRFEEDEEVALDSDGLPLLAMVRKPLGDPVITVRHLSKHYSIEGRQDVVKALHDIHLAPGSEFYPIRRGEFVMLRGPSGGGKTTMMNILGTIDKPTGGTIELLGTPITAKSDDNFLAMLRLEKIGFVFQTFNLLATMSAYENVELPMTILGKLSAKQCKKRTRDLLALVGLRDREQHLPSELSGGEQQRVAIARALANEPVILLLDEPTGDLDTKNTIQVMDLLLSINQKLKTTCLMVTHNPDLECYADRVLYLQDGRFHRQALNTRQSPLQYDVYMEYLNQQQADLCELTDEDENDDAEPINFEEQLEAEAD</sequence>
<organism evidence="6 7">
    <name type="scientific">Acanthamoeba castellanii (strain ATCC 30010 / Neff)</name>
    <dbReference type="NCBI Taxonomy" id="1257118"/>
    <lineage>
        <taxon>Eukaryota</taxon>
        <taxon>Amoebozoa</taxon>
        <taxon>Discosea</taxon>
        <taxon>Longamoebia</taxon>
        <taxon>Centramoebida</taxon>
        <taxon>Acanthamoebidae</taxon>
        <taxon>Acanthamoeba</taxon>
    </lineage>
</organism>
<dbReference type="GeneID" id="14914587"/>
<dbReference type="GO" id="GO:0005886">
    <property type="term" value="C:plasma membrane"/>
    <property type="evidence" value="ECO:0007669"/>
    <property type="project" value="TreeGrafter"/>
</dbReference>
<dbReference type="PANTHER" id="PTHR24220:SF86">
    <property type="entry name" value="ABC TRANSPORTER ABCH.1"/>
    <property type="match status" value="1"/>
</dbReference>
<keyword evidence="2" id="KW-0547">Nucleotide-binding</keyword>
<name>L8GM21_ACACF</name>
<dbReference type="AlphaFoldDB" id="L8GM21"/>
<dbReference type="InterPro" id="IPR003593">
    <property type="entry name" value="AAA+_ATPase"/>
</dbReference>
<feature type="region of interest" description="Disordered" evidence="4">
    <location>
        <begin position="303"/>
        <end position="323"/>
    </location>
</feature>
<keyword evidence="1" id="KW-0813">Transport</keyword>
<dbReference type="STRING" id="1257118.L8GM21"/>
<feature type="domain" description="ABC transporter" evidence="5">
    <location>
        <begin position="53"/>
        <end position="291"/>
    </location>
</feature>
<dbReference type="GO" id="GO:0022857">
    <property type="term" value="F:transmembrane transporter activity"/>
    <property type="evidence" value="ECO:0007669"/>
    <property type="project" value="TreeGrafter"/>
</dbReference>
<dbReference type="OMA" id="MGENEVY"/>
<dbReference type="InterPro" id="IPR017871">
    <property type="entry name" value="ABC_transporter-like_CS"/>
</dbReference>
<evidence type="ECO:0000313" key="7">
    <source>
        <dbReference type="Proteomes" id="UP000011083"/>
    </source>
</evidence>
<evidence type="ECO:0000256" key="3">
    <source>
        <dbReference type="ARBA" id="ARBA00022840"/>
    </source>
</evidence>
<reference evidence="6 7" key="1">
    <citation type="journal article" date="2013" name="Genome Biol.">
        <title>Genome of Acanthamoeba castellanii highlights extensive lateral gene transfer and early evolution of tyrosine kinase signaling.</title>
        <authorList>
            <person name="Clarke M."/>
            <person name="Lohan A.J."/>
            <person name="Liu B."/>
            <person name="Lagkouvardos I."/>
            <person name="Roy S."/>
            <person name="Zafar N."/>
            <person name="Bertelli C."/>
            <person name="Schilde C."/>
            <person name="Kianianmomeni A."/>
            <person name="Burglin T.R."/>
            <person name="Frech C."/>
            <person name="Turcotte B."/>
            <person name="Kopec K.O."/>
            <person name="Synnott J.M."/>
            <person name="Choo C."/>
            <person name="Paponov I."/>
            <person name="Finkler A."/>
            <person name="Soon Heng Tan C."/>
            <person name="Hutchins A.P."/>
            <person name="Weinmeier T."/>
            <person name="Rattei T."/>
            <person name="Chu J.S."/>
            <person name="Gimenez G."/>
            <person name="Irimia M."/>
            <person name="Rigden D.J."/>
            <person name="Fitzpatrick D.A."/>
            <person name="Lorenzo-Morales J."/>
            <person name="Bateman A."/>
            <person name="Chiu C.H."/>
            <person name="Tang P."/>
            <person name="Hegemann P."/>
            <person name="Fromm H."/>
            <person name="Raoult D."/>
            <person name="Greub G."/>
            <person name="Miranda-Saavedra D."/>
            <person name="Chen N."/>
            <person name="Nash P."/>
            <person name="Ginger M.L."/>
            <person name="Horn M."/>
            <person name="Schaap P."/>
            <person name="Caler L."/>
            <person name="Loftus B."/>
        </authorList>
    </citation>
    <scope>NUCLEOTIDE SEQUENCE [LARGE SCALE GENOMIC DNA]</scope>
    <source>
        <strain evidence="6 7">Neff</strain>
    </source>
</reference>
<proteinExistence type="predicted"/>
<keyword evidence="7" id="KW-1185">Reference proteome</keyword>
<dbReference type="GO" id="GO:0005524">
    <property type="term" value="F:ATP binding"/>
    <property type="evidence" value="ECO:0007669"/>
    <property type="project" value="UniProtKB-KW"/>
</dbReference>
<dbReference type="OrthoDB" id="6500128at2759"/>
<protein>
    <submittedName>
        <fullName evidence="6">ABC transporter domain protein</fullName>
    </submittedName>
</protein>
<accession>L8GM21</accession>
<keyword evidence="3" id="KW-0067">ATP-binding</keyword>
<dbReference type="PANTHER" id="PTHR24220">
    <property type="entry name" value="IMPORT ATP-BINDING PROTEIN"/>
    <property type="match status" value="1"/>
</dbReference>
<dbReference type="PROSITE" id="PS00211">
    <property type="entry name" value="ABC_TRANSPORTER_1"/>
    <property type="match status" value="1"/>
</dbReference>
<evidence type="ECO:0000256" key="4">
    <source>
        <dbReference type="SAM" id="MobiDB-lite"/>
    </source>
</evidence>
<dbReference type="SUPFAM" id="SSF52540">
    <property type="entry name" value="P-loop containing nucleoside triphosphate hydrolases"/>
    <property type="match status" value="1"/>
</dbReference>
<dbReference type="InterPro" id="IPR027417">
    <property type="entry name" value="P-loop_NTPase"/>
</dbReference>
<evidence type="ECO:0000313" key="6">
    <source>
        <dbReference type="EMBL" id="ELR13884.1"/>
    </source>
</evidence>
<dbReference type="SMART" id="SM00382">
    <property type="entry name" value="AAA"/>
    <property type="match status" value="1"/>
</dbReference>
<dbReference type="KEGG" id="acan:ACA1_363800"/>
<evidence type="ECO:0000256" key="2">
    <source>
        <dbReference type="ARBA" id="ARBA00022741"/>
    </source>
</evidence>
<dbReference type="InterPro" id="IPR015854">
    <property type="entry name" value="ABC_transpr_LolD-like"/>
</dbReference>
<evidence type="ECO:0000256" key="1">
    <source>
        <dbReference type="ARBA" id="ARBA00022448"/>
    </source>
</evidence>
<dbReference type="InterPro" id="IPR017911">
    <property type="entry name" value="MacB-like_ATP-bd"/>
</dbReference>